<accession>A0ABP7J712</accession>
<gene>
    <name evidence="1" type="ORF">GCM10022403_080100</name>
</gene>
<reference evidence="2" key="1">
    <citation type="journal article" date="2019" name="Int. J. Syst. Evol. Microbiol.">
        <title>The Global Catalogue of Microorganisms (GCM) 10K type strain sequencing project: providing services to taxonomists for standard genome sequencing and annotation.</title>
        <authorList>
            <consortium name="The Broad Institute Genomics Platform"/>
            <consortium name="The Broad Institute Genome Sequencing Center for Infectious Disease"/>
            <person name="Wu L."/>
            <person name="Ma J."/>
        </authorList>
    </citation>
    <scope>NUCLEOTIDE SEQUENCE [LARGE SCALE GENOMIC DNA]</scope>
    <source>
        <strain evidence="2">JCM 17138</strain>
    </source>
</reference>
<sequence>MQEVPAAVSDRRIVGAAGGEEVVLAVEAGHSLLGLRTVVVGERYRAVEPAGVLQRLLKALRRR</sequence>
<evidence type="ECO:0000313" key="1">
    <source>
        <dbReference type="EMBL" id="GAA3835326.1"/>
    </source>
</evidence>
<protein>
    <submittedName>
        <fullName evidence="1">Uncharacterized protein</fullName>
    </submittedName>
</protein>
<keyword evidence="2" id="KW-1185">Reference proteome</keyword>
<dbReference type="Proteomes" id="UP001501009">
    <property type="component" value="Unassembled WGS sequence"/>
</dbReference>
<comment type="caution">
    <text evidence="1">The sequence shown here is derived from an EMBL/GenBank/DDBJ whole genome shotgun (WGS) entry which is preliminary data.</text>
</comment>
<organism evidence="1 2">
    <name type="scientific">Streptomyces coacervatus</name>
    <dbReference type="NCBI Taxonomy" id="647381"/>
    <lineage>
        <taxon>Bacteria</taxon>
        <taxon>Bacillati</taxon>
        <taxon>Actinomycetota</taxon>
        <taxon>Actinomycetes</taxon>
        <taxon>Kitasatosporales</taxon>
        <taxon>Streptomycetaceae</taxon>
        <taxon>Streptomyces</taxon>
    </lineage>
</organism>
<name>A0ABP7J712_9ACTN</name>
<dbReference type="EMBL" id="BAABDE010000031">
    <property type="protein sequence ID" value="GAA3835326.1"/>
    <property type="molecule type" value="Genomic_DNA"/>
</dbReference>
<evidence type="ECO:0000313" key="2">
    <source>
        <dbReference type="Proteomes" id="UP001501009"/>
    </source>
</evidence>
<proteinExistence type="predicted"/>